<dbReference type="GO" id="GO:0015179">
    <property type="term" value="F:L-amino acid transmembrane transporter activity"/>
    <property type="evidence" value="ECO:0007669"/>
    <property type="project" value="TreeGrafter"/>
</dbReference>
<keyword evidence="2 5" id="KW-0812">Transmembrane</keyword>
<dbReference type="PANTHER" id="PTHR22950:SF154">
    <property type="entry name" value="PROTON-COUPLED AMINO ACID TRANSPORTER-LIKE PROTEIN PATHETIC"/>
    <property type="match status" value="1"/>
</dbReference>
<feature type="transmembrane region" description="Helical" evidence="5">
    <location>
        <begin position="191"/>
        <end position="208"/>
    </location>
</feature>
<evidence type="ECO:0000256" key="2">
    <source>
        <dbReference type="ARBA" id="ARBA00022692"/>
    </source>
</evidence>
<feature type="domain" description="Amino acid transporter transmembrane" evidence="6">
    <location>
        <begin position="63"/>
        <end position="456"/>
    </location>
</feature>
<feature type="transmembrane region" description="Helical" evidence="5">
    <location>
        <begin position="434"/>
        <end position="452"/>
    </location>
</feature>
<comment type="caution">
    <text evidence="7">The sequence shown here is derived from an EMBL/GenBank/DDBJ whole genome shotgun (WGS) entry which is preliminary data.</text>
</comment>
<feature type="transmembrane region" description="Helical" evidence="5">
    <location>
        <begin position="152"/>
        <end position="171"/>
    </location>
</feature>
<name>A0AAN7P574_9COLE</name>
<protein>
    <recommendedName>
        <fullName evidence="6">Amino acid transporter transmembrane domain-containing protein</fullName>
    </recommendedName>
</protein>
<feature type="transmembrane region" description="Helical" evidence="5">
    <location>
        <begin position="89"/>
        <end position="112"/>
    </location>
</feature>
<dbReference type="GO" id="GO:0005774">
    <property type="term" value="C:vacuolar membrane"/>
    <property type="evidence" value="ECO:0007669"/>
    <property type="project" value="TreeGrafter"/>
</dbReference>
<evidence type="ECO:0000256" key="4">
    <source>
        <dbReference type="ARBA" id="ARBA00023136"/>
    </source>
</evidence>
<evidence type="ECO:0000259" key="6">
    <source>
        <dbReference type="Pfam" id="PF01490"/>
    </source>
</evidence>
<dbReference type="AlphaFoldDB" id="A0AAN7P574"/>
<feature type="transmembrane region" description="Helical" evidence="5">
    <location>
        <begin position="374"/>
        <end position="391"/>
    </location>
</feature>
<accession>A0AAN7P574</accession>
<evidence type="ECO:0000256" key="1">
    <source>
        <dbReference type="ARBA" id="ARBA00004141"/>
    </source>
</evidence>
<dbReference type="Pfam" id="PF01490">
    <property type="entry name" value="Aa_trans"/>
    <property type="match status" value="1"/>
</dbReference>
<gene>
    <name evidence="7" type="ORF">RN001_009745</name>
</gene>
<comment type="subcellular location">
    <subcellularLocation>
        <location evidence="1">Membrane</location>
        <topology evidence="1">Multi-pass membrane protein</topology>
    </subcellularLocation>
</comment>
<dbReference type="Proteomes" id="UP001353858">
    <property type="component" value="Unassembled WGS sequence"/>
</dbReference>
<dbReference type="EMBL" id="JARPUR010000004">
    <property type="protein sequence ID" value="KAK4877239.1"/>
    <property type="molecule type" value="Genomic_DNA"/>
</dbReference>
<evidence type="ECO:0000313" key="8">
    <source>
        <dbReference type="Proteomes" id="UP001353858"/>
    </source>
</evidence>
<feature type="transmembrane region" description="Helical" evidence="5">
    <location>
        <begin position="215"/>
        <end position="235"/>
    </location>
</feature>
<organism evidence="7 8">
    <name type="scientific">Aquatica leii</name>
    <dbReference type="NCBI Taxonomy" id="1421715"/>
    <lineage>
        <taxon>Eukaryota</taxon>
        <taxon>Metazoa</taxon>
        <taxon>Ecdysozoa</taxon>
        <taxon>Arthropoda</taxon>
        <taxon>Hexapoda</taxon>
        <taxon>Insecta</taxon>
        <taxon>Pterygota</taxon>
        <taxon>Neoptera</taxon>
        <taxon>Endopterygota</taxon>
        <taxon>Coleoptera</taxon>
        <taxon>Polyphaga</taxon>
        <taxon>Elateriformia</taxon>
        <taxon>Elateroidea</taxon>
        <taxon>Lampyridae</taxon>
        <taxon>Luciolinae</taxon>
        <taxon>Aquatica</taxon>
    </lineage>
</organism>
<proteinExistence type="predicted"/>
<feature type="transmembrane region" description="Helical" evidence="5">
    <location>
        <begin position="329"/>
        <end position="354"/>
    </location>
</feature>
<evidence type="ECO:0000256" key="5">
    <source>
        <dbReference type="SAM" id="Phobius"/>
    </source>
</evidence>
<feature type="transmembrane region" description="Helical" evidence="5">
    <location>
        <begin position="283"/>
        <end position="309"/>
    </location>
</feature>
<reference evidence="8" key="1">
    <citation type="submission" date="2023-01" db="EMBL/GenBank/DDBJ databases">
        <title>Key to firefly adult light organ development and bioluminescence: homeobox transcription factors regulate luciferase expression and transportation to peroxisome.</title>
        <authorList>
            <person name="Fu X."/>
        </authorList>
    </citation>
    <scope>NUCLEOTIDE SEQUENCE [LARGE SCALE GENOMIC DNA]</scope>
</reference>
<dbReference type="PANTHER" id="PTHR22950">
    <property type="entry name" value="AMINO ACID TRANSPORTER"/>
    <property type="match status" value="1"/>
</dbReference>
<sequence length="501" mass="54943">MEKSEKPMTELDTFIPKDESGITNGSAKYEIQKGDPEAALALSGQFDPFKARVLEHPVTELGTLVHLLKSCLGTGILAMPLAFKCSGLLVGVFATVIESLICTHCAYILVVCAHELYKRSGRTIMTFADVAEEACRRGPSWSKKYSGLARRMVDIGIFITYFGTCSAYSVIVARNFDYVTGYYWGSLDVRIYLLILLVPLIILCYVPNLKYLTPVSMISNGFMAVGIAITCYYLVIDLPPVTNEKLSADITLMPTFFSITIFALEAIGVIMPLENNMRKPQKFIGLCGVLNQGLAAVTLLYILVGFLGFLKFGDATEANVTLNLPQSDIAAQIVQILIGLAIFGTFGLQFFICLEIAWNGIKDRFKKHPTLANYVLRTVMVIAAVSIAIGVPTIGPFISLIGALCFSFLGLIIPILIEIVTFWEKGFGRYNWKIIKNVIVLLTGILALIFGTKSAIQDIIDLYTQKPIGEFFSNLTALFDLSKEVVFGNNTILSANSTGLI</sequence>
<keyword evidence="4 5" id="KW-0472">Membrane</keyword>
<keyword evidence="3 5" id="KW-1133">Transmembrane helix</keyword>
<feature type="transmembrane region" description="Helical" evidence="5">
    <location>
        <begin position="250"/>
        <end position="271"/>
    </location>
</feature>
<keyword evidence="8" id="KW-1185">Reference proteome</keyword>
<dbReference type="InterPro" id="IPR013057">
    <property type="entry name" value="AA_transpt_TM"/>
</dbReference>
<feature type="transmembrane region" description="Helical" evidence="5">
    <location>
        <begin position="397"/>
        <end position="422"/>
    </location>
</feature>
<evidence type="ECO:0000313" key="7">
    <source>
        <dbReference type="EMBL" id="KAK4877239.1"/>
    </source>
</evidence>
<evidence type="ECO:0000256" key="3">
    <source>
        <dbReference type="ARBA" id="ARBA00022989"/>
    </source>
</evidence>